<dbReference type="InterPro" id="IPR016155">
    <property type="entry name" value="Mopterin_synth/thiamin_S_b"/>
</dbReference>
<dbReference type="CDD" id="cd00565">
    <property type="entry name" value="Ubl_ThiS"/>
    <property type="match status" value="1"/>
</dbReference>
<dbReference type="PANTHER" id="PTHR34472:SF1">
    <property type="entry name" value="SULFUR CARRIER PROTEIN THIS"/>
    <property type="match status" value="1"/>
</dbReference>
<dbReference type="AlphaFoldDB" id="A9BBN9"/>
<dbReference type="NCBIfam" id="TIGR01683">
    <property type="entry name" value="thiS"/>
    <property type="match status" value="1"/>
</dbReference>
<name>A9BBN9_PROM4</name>
<evidence type="ECO:0000313" key="2">
    <source>
        <dbReference type="Proteomes" id="UP000000788"/>
    </source>
</evidence>
<dbReference type="RefSeq" id="WP_012195872.1">
    <property type="nucleotide sequence ID" value="NC_009976.1"/>
</dbReference>
<dbReference type="InterPro" id="IPR003749">
    <property type="entry name" value="ThiS/MoaD-like"/>
</dbReference>
<gene>
    <name evidence="1" type="primary">thiS</name>
    <name evidence="1" type="ordered locus">P9211_13201</name>
</gene>
<protein>
    <submittedName>
        <fullName evidence="1">DUF170</fullName>
    </submittedName>
</protein>
<proteinExistence type="predicted"/>
<dbReference type="HOGENOM" id="CLU_174611_3_1_3"/>
<organism evidence="1 2">
    <name type="scientific">Prochlorococcus marinus (strain MIT 9211)</name>
    <dbReference type="NCBI Taxonomy" id="93059"/>
    <lineage>
        <taxon>Bacteria</taxon>
        <taxon>Bacillati</taxon>
        <taxon>Cyanobacteriota</taxon>
        <taxon>Cyanophyceae</taxon>
        <taxon>Synechococcales</taxon>
        <taxon>Prochlorococcaceae</taxon>
        <taxon>Prochlorococcus</taxon>
    </lineage>
</organism>
<keyword evidence="2" id="KW-1185">Reference proteome</keyword>
<dbReference type="InterPro" id="IPR010035">
    <property type="entry name" value="Thi_S"/>
</dbReference>
<dbReference type="SUPFAM" id="SSF54285">
    <property type="entry name" value="MoaD/ThiS"/>
    <property type="match status" value="1"/>
</dbReference>
<dbReference type="EMBL" id="CP000878">
    <property type="protein sequence ID" value="ABX09251.1"/>
    <property type="molecule type" value="Genomic_DNA"/>
</dbReference>
<evidence type="ECO:0000313" key="1">
    <source>
        <dbReference type="EMBL" id="ABX09251.1"/>
    </source>
</evidence>
<reference evidence="1 2" key="1">
    <citation type="journal article" date="2007" name="PLoS Genet.">
        <title>Patterns and implications of gene gain and loss in the evolution of Prochlorococcus.</title>
        <authorList>
            <person name="Kettler G.C."/>
            <person name="Martiny A.C."/>
            <person name="Huang K."/>
            <person name="Zucker J."/>
            <person name="Coleman M.L."/>
            <person name="Rodrigue S."/>
            <person name="Chen F."/>
            <person name="Lapidus A."/>
            <person name="Ferriera S."/>
            <person name="Johnson J."/>
            <person name="Steglich C."/>
            <person name="Church G.M."/>
            <person name="Richardson P."/>
            <person name="Chisholm S.W."/>
        </authorList>
    </citation>
    <scope>NUCLEOTIDE SEQUENCE [LARGE SCALE GENOMIC DNA]</scope>
    <source>
        <strain evidence="2">MIT 9211</strain>
    </source>
</reference>
<dbReference type="eggNOG" id="COG2104">
    <property type="taxonomic scope" value="Bacteria"/>
</dbReference>
<dbReference type="Pfam" id="PF02597">
    <property type="entry name" value="ThiS"/>
    <property type="match status" value="1"/>
</dbReference>
<dbReference type="KEGG" id="pmj:P9211_13201"/>
<dbReference type="Gene3D" id="3.10.20.30">
    <property type="match status" value="1"/>
</dbReference>
<dbReference type="STRING" id="93059.P9211_13201"/>
<dbReference type="InterPro" id="IPR012675">
    <property type="entry name" value="Beta-grasp_dom_sf"/>
</dbReference>
<dbReference type="Proteomes" id="UP000000788">
    <property type="component" value="Chromosome"/>
</dbReference>
<dbReference type="OrthoDB" id="197113at2"/>
<sequence>MKITVNGLLKVFQNSSTPLSLSEVIKDLGHNPKLIVVEFNGIILPQQDWDNQAVKDGDNLEIVTIVGGGA</sequence>
<accession>A9BBN9</accession>
<dbReference type="PANTHER" id="PTHR34472">
    <property type="entry name" value="SULFUR CARRIER PROTEIN THIS"/>
    <property type="match status" value="1"/>
</dbReference>